<keyword evidence="3" id="KW-0812">Transmembrane</keyword>
<evidence type="ECO:0000313" key="6">
    <source>
        <dbReference type="Proteomes" id="UP000231276"/>
    </source>
</evidence>
<feature type="domain" description="Phospholipid/glycerol acyltransferase" evidence="4">
    <location>
        <begin position="45"/>
        <end position="170"/>
    </location>
</feature>
<protein>
    <recommendedName>
        <fullName evidence="4">Phospholipid/glycerol acyltransferase domain-containing protein</fullName>
    </recommendedName>
</protein>
<dbReference type="EMBL" id="PCTS01000003">
    <property type="protein sequence ID" value="PIP86783.1"/>
    <property type="molecule type" value="Genomic_DNA"/>
</dbReference>
<sequence>MKKYYFISPFILQTLIWIPCFVIFRVFTSIRIKGLGNLKGLKRGLIFAPNHTSELDPILVPASLPFFSRFMPMFYTSREKSFYVKSGWRQIIYGGLFFKAWGSYAVRTGKKDYKYALKNHIQIIRDKGSVCIFPEGKRTMDGNLKKARGGIAFLSYRTNVPIVPIAIGGLYNLSLKSFLLRKHKFTLTFGKPIYSQDLMLNNESIHSDFEEAAEKIMEEIARLLGKRA</sequence>
<dbReference type="GO" id="GO:0003841">
    <property type="term" value="F:1-acylglycerol-3-phosphate O-acyltransferase activity"/>
    <property type="evidence" value="ECO:0007669"/>
    <property type="project" value="TreeGrafter"/>
</dbReference>
<evidence type="ECO:0000256" key="3">
    <source>
        <dbReference type="SAM" id="Phobius"/>
    </source>
</evidence>
<dbReference type="InterPro" id="IPR002123">
    <property type="entry name" value="Plipid/glycerol_acylTrfase"/>
</dbReference>
<evidence type="ECO:0000313" key="5">
    <source>
        <dbReference type="EMBL" id="PIP86783.1"/>
    </source>
</evidence>
<proteinExistence type="predicted"/>
<keyword evidence="3" id="KW-0472">Membrane</keyword>
<keyword evidence="3" id="KW-1133">Transmembrane helix</keyword>
<dbReference type="SUPFAM" id="SSF69593">
    <property type="entry name" value="Glycerol-3-phosphate (1)-acyltransferase"/>
    <property type="match status" value="1"/>
</dbReference>
<dbReference type="Proteomes" id="UP000231276">
    <property type="component" value="Unassembled WGS sequence"/>
</dbReference>
<dbReference type="AlphaFoldDB" id="A0A2H0DX82"/>
<dbReference type="SMART" id="SM00563">
    <property type="entry name" value="PlsC"/>
    <property type="match status" value="1"/>
</dbReference>
<dbReference type="CDD" id="cd07989">
    <property type="entry name" value="LPLAT_AGPAT-like"/>
    <property type="match status" value="1"/>
</dbReference>
<dbReference type="GO" id="GO:0006654">
    <property type="term" value="P:phosphatidic acid biosynthetic process"/>
    <property type="evidence" value="ECO:0007669"/>
    <property type="project" value="TreeGrafter"/>
</dbReference>
<keyword evidence="2" id="KW-0012">Acyltransferase</keyword>
<gene>
    <name evidence="5" type="ORF">COW82_00140</name>
</gene>
<evidence type="ECO:0000256" key="1">
    <source>
        <dbReference type="ARBA" id="ARBA00022679"/>
    </source>
</evidence>
<feature type="transmembrane region" description="Helical" evidence="3">
    <location>
        <begin position="6"/>
        <end position="27"/>
    </location>
</feature>
<dbReference type="Pfam" id="PF01553">
    <property type="entry name" value="Acyltransferase"/>
    <property type="match status" value="1"/>
</dbReference>
<dbReference type="PANTHER" id="PTHR10434:SF11">
    <property type="entry name" value="1-ACYL-SN-GLYCEROL-3-PHOSPHATE ACYLTRANSFERASE"/>
    <property type="match status" value="1"/>
</dbReference>
<accession>A0A2H0DX82</accession>
<keyword evidence="1" id="KW-0808">Transferase</keyword>
<reference evidence="5 6" key="1">
    <citation type="submission" date="2017-09" db="EMBL/GenBank/DDBJ databases">
        <title>Depth-based differentiation of microbial function through sediment-hosted aquifers and enrichment of novel symbionts in the deep terrestrial subsurface.</title>
        <authorList>
            <person name="Probst A.J."/>
            <person name="Ladd B."/>
            <person name="Jarett J.K."/>
            <person name="Geller-Mcgrath D.E."/>
            <person name="Sieber C.M."/>
            <person name="Emerson J.B."/>
            <person name="Anantharaman K."/>
            <person name="Thomas B.C."/>
            <person name="Malmstrom R."/>
            <person name="Stieglmeier M."/>
            <person name="Klingl A."/>
            <person name="Woyke T."/>
            <person name="Ryan C.M."/>
            <person name="Banfield J.F."/>
        </authorList>
    </citation>
    <scope>NUCLEOTIDE SEQUENCE [LARGE SCALE GENOMIC DNA]</scope>
    <source>
        <strain evidence="5">CG22_combo_CG10-13_8_21_14_all_43_18</strain>
    </source>
</reference>
<evidence type="ECO:0000259" key="4">
    <source>
        <dbReference type="SMART" id="SM00563"/>
    </source>
</evidence>
<organism evidence="5 6">
    <name type="scientific">Candidatus Campbellbacteria bacterium CG22_combo_CG10-13_8_21_14_all_43_18</name>
    <dbReference type="NCBI Taxonomy" id="1974530"/>
    <lineage>
        <taxon>Bacteria</taxon>
        <taxon>Candidatus Campbelliibacteriota</taxon>
    </lineage>
</organism>
<name>A0A2H0DX82_9BACT</name>
<evidence type="ECO:0000256" key="2">
    <source>
        <dbReference type="ARBA" id="ARBA00023315"/>
    </source>
</evidence>
<comment type="caution">
    <text evidence="5">The sequence shown here is derived from an EMBL/GenBank/DDBJ whole genome shotgun (WGS) entry which is preliminary data.</text>
</comment>
<dbReference type="PANTHER" id="PTHR10434">
    <property type="entry name" value="1-ACYL-SN-GLYCEROL-3-PHOSPHATE ACYLTRANSFERASE"/>
    <property type="match status" value="1"/>
</dbReference>